<protein>
    <submittedName>
        <fullName evidence="2">GNAT family N-acetyltransferase</fullName>
    </submittedName>
</protein>
<feature type="domain" description="N-acetyltransferase" evidence="1">
    <location>
        <begin position="11"/>
        <end position="173"/>
    </location>
</feature>
<dbReference type="Gene3D" id="3.40.630.30">
    <property type="match status" value="1"/>
</dbReference>
<evidence type="ECO:0000313" key="3">
    <source>
        <dbReference type="Proteomes" id="UP001201217"/>
    </source>
</evidence>
<name>A0ABS9E4K7_9HYPH</name>
<keyword evidence="3" id="KW-1185">Reference proteome</keyword>
<evidence type="ECO:0000259" key="1">
    <source>
        <dbReference type="PROSITE" id="PS51186"/>
    </source>
</evidence>
<dbReference type="Proteomes" id="UP001201217">
    <property type="component" value="Unassembled WGS sequence"/>
</dbReference>
<dbReference type="SUPFAM" id="SSF55729">
    <property type="entry name" value="Acyl-CoA N-acyltransferases (Nat)"/>
    <property type="match status" value="1"/>
</dbReference>
<dbReference type="Pfam" id="PF13302">
    <property type="entry name" value="Acetyltransf_3"/>
    <property type="match status" value="1"/>
</dbReference>
<dbReference type="EMBL" id="JAKGTI010000001">
    <property type="protein sequence ID" value="MCF4097727.1"/>
    <property type="molecule type" value="Genomic_DNA"/>
</dbReference>
<dbReference type="RefSeq" id="WP_236113276.1">
    <property type="nucleotide sequence ID" value="NZ_JAKGTI010000001.1"/>
</dbReference>
<dbReference type="PANTHER" id="PTHR43415">
    <property type="entry name" value="SPERMIDINE N(1)-ACETYLTRANSFERASE"/>
    <property type="match status" value="1"/>
</dbReference>
<accession>A0ABS9E4K7</accession>
<proteinExistence type="predicted"/>
<gene>
    <name evidence="2" type="ORF">L1I42_04420</name>
</gene>
<organism evidence="2 3">
    <name type="scientific">Maritalea mediterranea</name>
    <dbReference type="NCBI Taxonomy" id="2909667"/>
    <lineage>
        <taxon>Bacteria</taxon>
        <taxon>Pseudomonadati</taxon>
        <taxon>Pseudomonadota</taxon>
        <taxon>Alphaproteobacteria</taxon>
        <taxon>Hyphomicrobiales</taxon>
        <taxon>Devosiaceae</taxon>
        <taxon>Maritalea</taxon>
    </lineage>
</organism>
<dbReference type="InterPro" id="IPR000182">
    <property type="entry name" value="GNAT_dom"/>
</dbReference>
<dbReference type="PANTHER" id="PTHR43415:SF3">
    <property type="entry name" value="GNAT-FAMILY ACETYLTRANSFERASE"/>
    <property type="match status" value="1"/>
</dbReference>
<dbReference type="PROSITE" id="PS51186">
    <property type="entry name" value="GNAT"/>
    <property type="match status" value="1"/>
</dbReference>
<reference evidence="2 3" key="1">
    <citation type="submission" date="2022-01" db="EMBL/GenBank/DDBJ databases">
        <title>Maritalea mediterranea sp. nov., isolated from marine plastic residues from the Malva-rosa beach (Valencia, Spain).</title>
        <authorList>
            <person name="Vidal-Verdu A."/>
            <person name="Molina-Menor E."/>
            <person name="Pascual J."/>
            <person name="Pereto J."/>
            <person name="Porcar M."/>
        </authorList>
    </citation>
    <scope>NUCLEOTIDE SEQUENCE [LARGE SCALE GENOMIC DNA]</scope>
    <source>
        <strain evidence="2 3">P4.10X</strain>
    </source>
</reference>
<dbReference type="InterPro" id="IPR016181">
    <property type="entry name" value="Acyl_CoA_acyltransferase"/>
</dbReference>
<evidence type="ECO:0000313" key="2">
    <source>
        <dbReference type="EMBL" id="MCF4097727.1"/>
    </source>
</evidence>
<sequence>MLKKLMKSQNLTLRDAEPSDAAARFQIGRDPEITRLFGVSRKDVMPLTHEECADWVKGVQDSDWAWVIDVNGPIGSCRLHSYDATTKSATFAIAIFSNAHLGQGIGTIATNLVLAYGFDELSLKLIRLRVLAFNPRAIACYKKCGFEEVAREPKGEFVDGEWVADIFMELSQATFQKRKAASLQA</sequence>
<comment type="caution">
    <text evidence="2">The sequence shown here is derived from an EMBL/GenBank/DDBJ whole genome shotgun (WGS) entry which is preliminary data.</text>
</comment>